<organism evidence="3 4">
    <name type="scientific">Novosphingobium pentaromativorans</name>
    <dbReference type="NCBI Taxonomy" id="205844"/>
    <lineage>
        <taxon>Bacteria</taxon>
        <taxon>Pseudomonadati</taxon>
        <taxon>Pseudomonadota</taxon>
        <taxon>Alphaproteobacteria</taxon>
        <taxon>Sphingomonadales</taxon>
        <taxon>Sphingomonadaceae</taxon>
        <taxon>Novosphingobium</taxon>
    </lineage>
</organism>
<keyword evidence="1" id="KW-0812">Transmembrane</keyword>
<sequence length="454" mass="50643">MDFGGLMFKFTLFRSFSLPFAFWWVIIPNIGAIAMWPIGGPQAAFPIAVCGLLAIGFCHFESTWLKRIGIVICFLLAAMMYVAISFNLNAMTIFSSLQFLTELDLSKSPEYVLAIVVMILALGLAIAFGPRTPRLSTFDQKLVGLAFVGFFILVDGAATAGTRGSYKMSAPAGTPIDSAIGQNRLAPDSVSARNLIVILVESLGEPNNPHDRALFDAAWGAQRWSARYQVSRGTSAYFGSTTNAELRELCSVWADYESFDFDGSHCLPASFRDAGFHTTAIHSFTSDFFERHAWYPKLGFQDRLFLPELLELDARRCGGVFAGACDPDIPALIGDRLRKSGNQRNLIYWLTLNSHLPVPEDSSLRTEDCRVSDPDWNRDFPMLCRSYMLQKRLADAIVQEVMKADFPEADILIVGDHMPPFFPRALRSRYDTGHVPWIMLRSKAALQRSRDKQS</sequence>
<dbReference type="Proteomes" id="UP000249082">
    <property type="component" value="Unassembled WGS sequence"/>
</dbReference>
<feature type="transmembrane region" description="Helical" evidence="1">
    <location>
        <begin position="43"/>
        <end position="61"/>
    </location>
</feature>
<dbReference type="AlphaFoldDB" id="A0A2W5QUD0"/>
<feature type="transmembrane region" description="Helical" evidence="1">
    <location>
        <begin position="111"/>
        <end position="130"/>
    </location>
</feature>
<proteinExistence type="predicted"/>
<name>A0A2W5QUD0_9SPHN</name>
<feature type="transmembrane region" description="Helical" evidence="1">
    <location>
        <begin position="12"/>
        <end position="37"/>
    </location>
</feature>
<evidence type="ECO:0000256" key="1">
    <source>
        <dbReference type="SAM" id="Phobius"/>
    </source>
</evidence>
<dbReference type="InterPro" id="IPR017850">
    <property type="entry name" value="Alkaline_phosphatase_core_sf"/>
</dbReference>
<keyword evidence="1" id="KW-0472">Membrane</keyword>
<reference evidence="3 4" key="1">
    <citation type="submission" date="2017-08" db="EMBL/GenBank/DDBJ databases">
        <title>Infants hospitalized years apart are colonized by the same room-sourced microbial strains.</title>
        <authorList>
            <person name="Brooks B."/>
            <person name="Olm M.R."/>
            <person name="Firek B.A."/>
            <person name="Baker R."/>
            <person name="Thomas B.C."/>
            <person name="Morowitz M.J."/>
            <person name="Banfield J.F."/>
        </authorList>
    </citation>
    <scope>NUCLEOTIDE SEQUENCE [LARGE SCALE GENOMIC DNA]</scope>
    <source>
        <strain evidence="3">S2_005_002_R2_33</strain>
    </source>
</reference>
<comment type="caution">
    <text evidence="3">The sequence shown here is derived from an EMBL/GenBank/DDBJ whole genome shotgun (WGS) entry which is preliminary data.</text>
</comment>
<accession>A0A2W5QUD0</accession>
<feature type="domain" description="Sulfatase N-terminal" evidence="2">
    <location>
        <begin position="194"/>
        <end position="429"/>
    </location>
</feature>
<protein>
    <recommendedName>
        <fullName evidence="2">Sulfatase N-terminal domain-containing protein</fullName>
    </recommendedName>
</protein>
<evidence type="ECO:0000313" key="3">
    <source>
        <dbReference type="EMBL" id="PZQ55070.1"/>
    </source>
</evidence>
<feature type="transmembrane region" description="Helical" evidence="1">
    <location>
        <begin position="142"/>
        <end position="161"/>
    </location>
</feature>
<gene>
    <name evidence="3" type="ORF">DI555_10425</name>
</gene>
<dbReference type="EMBL" id="QFPX01000007">
    <property type="protein sequence ID" value="PZQ55070.1"/>
    <property type="molecule type" value="Genomic_DNA"/>
</dbReference>
<keyword evidence="1" id="KW-1133">Transmembrane helix</keyword>
<evidence type="ECO:0000259" key="2">
    <source>
        <dbReference type="Pfam" id="PF00884"/>
    </source>
</evidence>
<dbReference type="Pfam" id="PF00884">
    <property type="entry name" value="Sulfatase"/>
    <property type="match status" value="1"/>
</dbReference>
<dbReference type="Gene3D" id="3.40.720.10">
    <property type="entry name" value="Alkaline Phosphatase, subunit A"/>
    <property type="match status" value="1"/>
</dbReference>
<feature type="transmembrane region" description="Helical" evidence="1">
    <location>
        <begin position="68"/>
        <end position="91"/>
    </location>
</feature>
<dbReference type="InterPro" id="IPR000917">
    <property type="entry name" value="Sulfatase_N"/>
</dbReference>
<evidence type="ECO:0000313" key="4">
    <source>
        <dbReference type="Proteomes" id="UP000249082"/>
    </source>
</evidence>